<feature type="transmembrane region" description="Helical" evidence="3">
    <location>
        <begin position="125"/>
        <end position="144"/>
    </location>
</feature>
<dbReference type="EMBL" id="JAVRRD010000040">
    <property type="protein sequence ID" value="KAK5045109.1"/>
    <property type="molecule type" value="Genomic_DNA"/>
</dbReference>
<evidence type="ECO:0008006" key="6">
    <source>
        <dbReference type="Google" id="ProtNLM"/>
    </source>
</evidence>
<reference evidence="4 5" key="1">
    <citation type="submission" date="2023-08" db="EMBL/GenBank/DDBJ databases">
        <title>Black Yeasts Isolated from many extreme environments.</title>
        <authorList>
            <person name="Coleine C."/>
            <person name="Stajich J.E."/>
            <person name="Selbmann L."/>
        </authorList>
    </citation>
    <scope>NUCLEOTIDE SEQUENCE [LARGE SCALE GENOMIC DNA]</scope>
    <source>
        <strain evidence="4 5">CCFEE 5792</strain>
    </source>
</reference>
<feature type="transmembrane region" description="Helical" evidence="3">
    <location>
        <begin position="257"/>
        <end position="275"/>
    </location>
</feature>
<evidence type="ECO:0000313" key="4">
    <source>
        <dbReference type="EMBL" id="KAK5045109.1"/>
    </source>
</evidence>
<dbReference type="InterPro" id="IPR050327">
    <property type="entry name" value="Proton-linked_MCT"/>
</dbReference>
<dbReference type="Proteomes" id="UP001358417">
    <property type="component" value="Unassembled WGS sequence"/>
</dbReference>
<dbReference type="PANTHER" id="PTHR11360:SF234">
    <property type="entry name" value="MFS-TYPE TRANSPORTER DBAD-RELATED"/>
    <property type="match status" value="1"/>
</dbReference>
<dbReference type="InterPro" id="IPR011701">
    <property type="entry name" value="MFS"/>
</dbReference>
<accession>A0AAV9MUA7</accession>
<comment type="subcellular location">
    <subcellularLocation>
        <location evidence="1">Membrane</location>
        <topology evidence="1">Multi-pass membrane protein</topology>
    </subcellularLocation>
</comment>
<dbReference type="GO" id="GO:0016020">
    <property type="term" value="C:membrane"/>
    <property type="evidence" value="ECO:0007669"/>
    <property type="project" value="UniProtKB-SubCell"/>
</dbReference>
<keyword evidence="3" id="KW-0812">Transmembrane</keyword>
<feature type="transmembrane region" description="Helical" evidence="3">
    <location>
        <begin position="95"/>
        <end position="118"/>
    </location>
</feature>
<dbReference type="SUPFAM" id="SSF103473">
    <property type="entry name" value="MFS general substrate transporter"/>
    <property type="match status" value="1"/>
</dbReference>
<evidence type="ECO:0000256" key="3">
    <source>
        <dbReference type="SAM" id="Phobius"/>
    </source>
</evidence>
<proteinExistence type="inferred from homology"/>
<keyword evidence="3" id="KW-1133">Transmembrane helix</keyword>
<gene>
    <name evidence="4" type="ORF">LTR84_010257</name>
</gene>
<keyword evidence="5" id="KW-1185">Reference proteome</keyword>
<organism evidence="4 5">
    <name type="scientific">Exophiala bonariae</name>
    <dbReference type="NCBI Taxonomy" id="1690606"/>
    <lineage>
        <taxon>Eukaryota</taxon>
        <taxon>Fungi</taxon>
        <taxon>Dikarya</taxon>
        <taxon>Ascomycota</taxon>
        <taxon>Pezizomycotina</taxon>
        <taxon>Eurotiomycetes</taxon>
        <taxon>Chaetothyriomycetidae</taxon>
        <taxon>Chaetothyriales</taxon>
        <taxon>Herpotrichiellaceae</taxon>
        <taxon>Exophiala</taxon>
    </lineage>
</organism>
<comment type="caution">
    <text evidence="4">The sequence shown here is derived from an EMBL/GenBank/DDBJ whole genome shotgun (WGS) entry which is preliminary data.</text>
</comment>
<feature type="transmembrane region" description="Helical" evidence="3">
    <location>
        <begin position="150"/>
        <end position="171"/>
    </location>
</feature>
<feature type="transmembrane region" description="Helical" evidence="3">
    <location>
        <begin position="381"/>
        <end position="399"/>
    </location>
</feature>
<evidence type="ECO:0000256" key="2">
    <source>
        <dbReference type="ARBA" id="ARBA00006727"/>
    </source>
</evidence>
<dbReference type="AlphaFoldDB" id="A0AAV9MUA7"/>
<dbReference type="InterPro" id="IPR036259">
    <property type="entry name" value="MFS_trans_sf"/>
</dbReference>
<sequence length="448" mass="48104">MNVVALAQEPADCPSGSAWTIDEVPSTSRQDLPVTLPVPPSPLIPPPDVGIRPWLQVVAGFFLMFNAWGTIFSFGVFQTFYTSSGSLEISQSPSAIAWIGSIQTFLLLFVGAMSGILFDKGYFRYMIFFGSSLVVLGLVTLSLATRFYQVLLSQGVCVGFGTGLLLVPSVALPSTWFLKHRGIAVGLVSSGASVAGVVLPITVRALIRTTGFSWAARVSGFVSLVTLTISLLLANQRLPRRTGGSFIEYKALKQPEFALYIFGLFISMFGLYTFYGFVEIWAVNHPAISNTGLEAIYILPILNAASLVGRIGPLYCSDSLGPLNIQTPAMLVSGILCLLWSEVRSAGPFVLVVILYGISSGTVIAMPPVVISSMTNDMTTFGGRMAVFFLTISCSSLAGPPINGAIIQAQYLRYEGCQIFSGAIIILASLFLFAARMTKSKLKLYVKV</sequence>
<comment type="similarity">
    <text evidence="2">Belongs to the major facilitator superfamily. Monocarboxylate porter (TC 2.A.1.13) family.</text>
</comment>
<feature type="transmembrane region" description="Helical" evidence="3">
    <location>
        <begin position="214"/>
        <end position="236"/>
    </location>
</feature>
<feature type="transmembrane region" description="Helical" evidence="3">
    <location>
        <begin position="54"/>
        <end position="75"/>
    </location>
</feature>
<protein>
    <recommendedName>
        <fullName evidence="6">Major facilitator superfamily (MFS) profile domain-containing protein</fullName>
    </recommendedName>
</protein>
<evidence type="ECO:0000256" key="1">
    <source>
        <dbReference type="ARBA" id="ARBA00004141"/>
    </source>
</evidence>
<dbReference type="PANTHER" id="PTHR11360">
    <property type="entry name" value="MONOCARBOXYLATE TRANSPORTER"/>
    <property type="match status" value="1"/>
</dbReference>
<feature type="transmembrane region" description="Helical" evidence="3">
    <location>
        <begin position="323"/>
        <end position="341"/>
    </location>
</feature>
<feature type="transmembrane region" description="Helical" evidence="3">
    <location>
        <begin position="419"/>
        <end position="437"/>
    </location>
</feature>
<dbReference type="GO" id="GO:0022857">
    <property type="term" value="F:transmembrane transporter activity"/>
    <property type="evidence" value="ECO:0007669"/>
    <property type="project" value="InterPro"/>
</dbReference>
<keyword evidence="3" id="KW-0472">Membrane</keyword>
<feature type="transmembrane region" description="Helical" evidence="3">
    <location>
        <begin position="347"/>
        <end position="369"/>
    </location>
</feature>
<name>A0AAV9MUA7_9EURO</name>
<dbReference type="GeneID" id="89978415"/>
<evidence type="ECO:0000313" key="5">
    <source>
        <dbReference type="Proteomes" id="UP001358417"/>
    </source>
</evidence>
<dbReference type="Gene3D" id="1.20.1250.20">
    <property type="entry name" value="MFS general substrate transporter like domains"/>
    <property type="match status" value="2"/>
</dbReference>
<feature type="transmembrane region" description="Helical" evidence="3">
    <location>
        <begin position="183"/>
        <end position="202"/>
    </location>
</feature>
<dbReference type="RefSeq" id="XP_064700748.1">
    <property type="nucleotide sequence ID" value="XM_064853794.1"/>
</dbReference>
<dbReference type="Pfam" id="PF07690">
    <property type="entry name" value="MFS_1"/>
    <property type="match status" value="1"/>
</dbReference>